<dbReference type="Proteomes" id="UP000744980">
    <property type="component" value="Unassembled WGS sequence"/>
</dbReference>
<dbReference type="RefSeq" id="WP_156407977.1">
    <property type="nucleotide sequence ID" value="NZ_CP083370.1"/>
</dbReference>
<protein>
    <submittedName>
        <fullName evidence="2">Uncharacterized protein</fullName>
    </submittedName>
</protein>
<keyword evidence="1" id="KW-1133">Transmembrane helix</keyword>
<evidence type="ECO:0000313" key="3">
    <source>
        <dbReference type="Proteomes" id="UP000744980"/>
    </source>
</evidence>
<evidence type="ECO:0000256" key="1">
    <source>
        <dbReference type="SAM" id="Phobius"/>
    </source>
</evidence>
<organism evidence="2 3">
    <name type="scientific">Ensifer canadensis</name>
    <dbReference type="NCBI Taxonomy" id="555315"/>
    <lineage>
        <taxon>Bacteria</taxon>
        <taxon>Pseudomonadati</taxon>
        <taxon>Pseudomonadota</taxon>
        <taxon>Alphaproteobacteria</taxon>
        <taxon>Hyphomicrobiales</taxon>
        <taxon>Rhizobiaceae</taxon>
        <taxon>Sinorhizobium/Ensifer group</taxon>
        <taxon>Ensifer</taxon>
    </lineage>
</organism>
<keyword evidence="1" id="KW-0472">Membrane</keyword>
<dbReference type="AlphaFoldDB" id="A0AAW4FPG4"/>
<reference evidence="2 3" key="1">
    <citation type="submission" date="2020-01" db="EMBL/GenBank/DDBJ databases">
        <title>Draft genome assembly of Ensifer adhaerens T173.</title>
        <authorList>
            <person name="Craig J.E."/>
            <person name="Stinchcombe J.R."/>
        </authorList>
    </citation>
    <scope>NUCLEOTIDE SEQUENCE [LARGE SCALE GENOMIC DNA]</scope>
    <source>
        <strain evidence="2 3">T173</strain>
    </source>
</reference>
<evidence type="ECO:0000313" key="2">
    <source>
        <dbReference type="EMBL" id="MBM3093200.1"/>
    </source>
</evidence>
<dbReference type="EMBL" id="WXFA01000014">
    <property type="protein sequence ID" value="MBM3093200.1"/>
    <property type="molecule type" value="Genomic_DNA"/>
</dbReference>
<name>A0AAW4FPG4_9HYPH</name>
<keyword evidence="3" id="KW-1185">Reference proteome</keyword>
<gene>
    <name evidence="2" type="ORF">GFB56_20735</name>
</gene>
<sequence length="52" mass="5789">MDQNETENHFQMNYEDGQRIVSKKESAQSGRANFLIAIALAASIGVLLAIFF</sequence>
<feature type="transmembrane region" description="Helical" evidence="1">
    <location>
        <begin position="32"/>
        <end position="51"/>
    </location>
</feature>
<accession>A0AAW4FPG4</accession>
<keyword evidence="1" id="KW-0812">Transmembrane</keyword>
<comment type="caution">
    <text evidence="2">The sequence shown here is derived from an EMBL/GenBank/DDBJ whole genome shotgun (WGS) entry which is preliminary data.</text>
</comment>
<proteinExistence type="predicted"/>